<keyword evidence="2" id="KW-1185">Reference proteome</keyword>
<dbReference type="AlphaFoldDB" id="A0AAN9SRM0"/>
<evidence type="ECO:0000313" key="1">
    <source>
        <dbReference type="EMBL" id="KAK7404831.1"/>
    </source>
</evidence>
<comment type="caution">
    <text evidence="1">The sequence shown here is derived from an EMBL/GenBank/DDBJ whole genome shotgun (WGS) entry which is preliminary data.</text>
</comment>
<sequence>MDLQVTLFHTIKGVTEKNRDDLLLEGGRSLSTEEKTKVPKGGLTPSSSLSTIVVVAKVPLAAPAIEAGHSPSPAICGGSSEAFLSYFVPWLRPYVCGDGFTCTGSSTS</sequence>
<dbReference type="Proteomes" id="UP001386955">
    <property type="component" value="Unassembled WGS sequence"/>
</dbReference>
<proteinExistence type="predicted"/>
<protein>
    <submittedName>
        <fullName evidence="1">Uncharacterized protein</fullName>
    </submittedName>
</protein>
<gene>
    <name evidence="1" type="ORF">VNO78_05818</name>
</gene>
<dbReference type="EMBL" id="JAYMYS010000002">
    <property type="protein sequence ID" value="KAK7404831.1"/>
    <property type="molecule type" value="Genomic_DNA"/>
</dbReference>
<organism evidence="1 2">
    <name type="scientific">Psophocarpus tetragonolobus</name>
    <name type="common">Winged bean</name>
    <name type="synonym">Dolichos tetragonolobus</name>
    <dbReference type="NCBI Taxonomy" id="3891"/>
    <lineage>
        <taxon>Eukaryota</taxon>
        <taxon>Viridiplantae</taxon>
        <taxon>Streptophyta</taxon>
        <taxon>Embryophyta</taxon>
        <taxon>Tracheophyta</taxon>
        <taxon>Spermatophyta</taxon>
        <taxon>Magnoliopsida</taxon>
        <taxon>eudicotyledons</taxon>
        <taxon>Gunneridae</taxon>
        <taxon>Pentapetalae</taxon>
        <taxon>rosids</taxon>
        <taxon>fabids</taxon>
        <taxon>Fabales</taxon>
        <taxon>Fabaceae</taxon>
        <taxon>Papilionoideae</taxon>
        <taxon>50 kb inversion clade</taxon>
        <taxon>NPAAA clade</taxon>
        <taxon>indigoferoid/millettioid clade</taxon>
        <taxon>Phaseoleae</taxon>
        <taxon>Psophocarpus</taxon>
    </lineage>
</organism>
<name>A0AAN9SRM0_PSOTE</name>
<reference evidence="1 2" key="1">
    <citation type="submission" date="2024-01" db="EMBL/GenBank/DDBJ databases">
        <title>The genomes of 5 underutilized Papilionoideae crops provide insights into root nodulation and disease resistanc.</title>
        <authorList>
            <person name="Jiang F."/>
        </authorList>
    </citation>
    <scope>NUCLEOTIDE SEQUENCE [LARGE SCALE GENOMIC DNA]</scope>
    <source>
        <strain evidence="1">DUOXIRENSHENG_FW03</strain>
        <tissue evidence="1">Leaves</tissue>
    </source>
</reference>
<evidence type="ECO:0000313" key="2">
    <source>
        <dbReference type="Proteomes" id="UP001386955"/>
    </source>
</evidence>
<accession>A0AAN9SRM0</accession>